<evidence type="ECO:0000313" key="3">
    <source>
        <dbReference type="Proteomes" id="UP000198639"/>
    </source>
</evidence>
<evidence type="ECO:0000256" key="1">
    <source>
        <dbReference type="SAM" id="SignalP"/>
    </source>
</evidence>
<organism evidence="2 3">
    <name type="scientific">Massilia yuzhufengensis</name>
    <dbReference type="NCBI Taxonomy" id="1164594"/>
    <lineage>
        <taxon>Bacteria</taxon>
        <taxon>Pseudomonadati</taxon>
        <taxon>Pseudomonadota</taxon>
        <taxon>Betaproteobacteria</taxon>
        <taxon>Burkholderiales</taxon>
        <taxon>Oxalobacteraceae</taxon>
        <taxon>Telluria group</taxon>
        <taxon>Massilia</taxon>
    </lineage>
</organism>
<feature type="signal peptide" evidence="1">
    <location>
        <begin position="1"/>
        <end position="26"/>
    </location>
</feature>
<sequence length="113" mass="12200">MIRRNVFRVLLSLVLLLSQQMAMSHALSHWTSQLGGPVAQQAAIDSDLSSAFAQDRSCAQCLGLAQLSAPLPNAPRQFMPPELGDMPALEAAGLAWRLQQHRPFDSRAPPVAG</sequence>
<keyword evidence="3" id="KW-1185">Reference proteome</keyword>
<reference evidence="3" key="1">
    <citation type="submission" date="2016-10" db="EMBL/GenBank/DDBJ databases">
        <authorList>
            <person name="Varghese N."/>
            <person name="Submissions S."/>
        </authorList>
    </citation>
    <scope>NUCLEOTIDE SEQUENCE [LARGE SCALE GENOMIC DNA]</scope>
    <source>
        <strain evidence="3">CGMCC 1.12041</strain>
    </source>
</reference>
<dbReference type="OrthoDB" id="9154883at2"/>
<evidence type="ECO:0000313" key="2">
    <source>
        <dbReference type="EMBL" id="SFC80694.1"/>
    </source>
</evidence>
<evidence type="ECO:0008006" key="4">
    <source>
        <dbReference type="Google" id="ProtNLM"/>
    </source>
</evidence>
<name>A0A1I1M5P2_9BURK</name>
<dbReference type="EMBL" id="FOLD01000010">
    <property type="protein sequence ID" value="SFC80694.1"/>
    <property type="molecule type" value="Genomic_DNA"/>
</dbReference>
<dbReference type="RefSeq" id="WP_091874619.1">
    <property type="nucleotide sequence ID" value="NZ_FOLD01000010.1"/>
</dbReference>
<dbReference type="Proteomes" id="UP000198639">
    <property type="component" value="Unassembled WGS sequence"/>
</dbReference>
<proteinExistence type="predicted"/>
<gene>
    <name evidence="2" type="ORF">SAMN05216204_110119</name>
</gene>
<dbReference type="AlphaFoldDB" id="A0A1I1M5P2"/>
<keyword evidence="1" id="KW-0732">Signal</keyword>
<protein>
    <recommendedName>
        <fullName evidence="4">DUF2946 domain-containing protein</fullName>
    </recommendedName>
</protein>
<feature type="chain" id="PRO_5011520767" description="DUF2946 domain-containing protein" evidence="1">
    <location>
        <begin position="27"/>
        <end position="113"/>
    </location>
</feature>
<dbReference type="STRING" id="1164594.SAMN05216204_110119"/>
<accession>A0A1I1M5P2</accession>